<dbReference type="FunCoup" id="A0A165P8Y5">
    <property type="interactions" value="577"/>
</dbReference>
<keyword evidence="9" id="KW-1185">Reference proteome</keyword>
<dbReference type="SMART" id="SM00240">
    <property type="entry name" value="FHA"/>
    <property type="match status" value="1"/>
</dbReference>
<dbReference type="PROSITE" id="PS50006">
    <property type="entry name" value="FHA_DOMAIN"/>
    <property type="match status" value="1"/>
</dbReference>
<dbReference type="PROSITE" id="PS00107">
    <property type="entry name" value="PROTEIN_KINASE_ATP"/>
    <property type="match status" value="1"/>
</dbReference>
<protein>
    <submittedName>
        <fullName evidence="8">Kinase-like protein</fullName>
    </submittedName>
</protein>
<dbReference type="FunFam" id="1.10.510.10:FF:000571">
    <property type="entry name" value="Maternal embryonic leucine zipper kinase"/>
    <property type="match status" value="1"/>
</dbReference>
<dbReference type="GO" id="GO:0035556">
    <property type="term" value="P:intracellular signal transduction"/>
    <property type="evidence" value="ECO:0007669"/>
    <property type="project" value="TreeGrafter"/>
</dbReference>
<dbReference type="PANTHER" id="PTHR24346">
    <property type="entry name" value="MAP/MICROTUBULE AFFINITY-REGULATING KINASE"/>
    <property type="match status" value="1"/>
</dbReference>
<feature type="binding site" evidence="4">
    <location>
        <position position="202"/>
    </location>
    <ligand>
        <name>ATP</name>
        <dbReference type="ChEBI" id="CHEBI:30616"/>
    </ligand>
</feature>
<evidence type="ECO:0000256" key="2">
    <source>
        <dbReference type="ARBA" id="ARBA00022741"/>
    </source>
</evidence>
<dbReference type="InterPro" id="IPR011009">
    <property type="entry name" value="Kinase-like_dom_sf"/>
</dbReference>
<evidence type="ECO:0000313" key="8">
    <source>
        <dbReference type="EMBL" id="KZW01816.1"/>
    </source>
</evidence>
<feature type="region of interest" description="Disordered" evidence="5">
    <location>
        <begin position="392"/>
        <end position="417"/>
    </location>
</feature>
<dbReference type="PANTHER" id="PTHR24346:SF30">
    <property type="entry name" value="MATERNAL EMBRYONIC LEUCINE ZIPPER KINASE"/>
    <property type="match status" value="1"/>
</dbReference>
<reference evidence="8 9" key="1">
    <citation type="journal article" date="2016" name="Mol. Biol. Evol.">
        <title>Comparative Genomics of Early-Diverging Mushroom-Forming Fungi Provides Insights into the Origins of Lignocellulose Decay Capabilities.</title>
        <authorList>
            <person name="Nagy L.G."/>
            <person name="Riley R."/>
            <person name="Tritt A."/>
            <person name="Adam C."/>
            <person name="Daum C."/>
            <person name="Floudas D."/>
            <person name="Sun H."/>
            <person name="Yadav J.S."/>
            <person name="Pangilinan J."/>
            <person name="Larsson K.H."/>
            <person name="Matsuura K."/>
            <person name="Barry K."/>
            <person name="Labutti K."/>
            <person name="Kuo R."/>
            <person name="Ohm R.A."/>
            <person name="Bhattacharya S.S."/>
            <person name="Shirouzu T."/>
            <person name="Yoshinaga Y."/>
            <person name="Martin F.M."/>
            <person name="Grigoriev I.V."/>
            <person name="Hibbett D.S."/>
        </authorList>
    </citation>
    <scope>NUCLEOTIDE SEQUENCE [LARGE SCALE GENOMIC DNA]</scope>
    <source>
        <strain evidence="8 9">HHB12029</strain>
    </source>
</reference>
<dbReference type="InParanoid" id="A0A165P8Y5"/>
<keyword evidence="2 4" id="KW-0547">Nucleotide-binding</keyword>
<keyword evidence="3 4" id="KW-0067">ATP-binding</keyword>
<feature type="region of interest" description="Disordered" evidence="5">
    <location>
        <begin position="1"/>
        <end position="30"/>
    </location>
</feature>
<dbReference type="InterPro" id="IPR000719">
    <property type="entry name" value="Prot_kinase_dom"/>
</dbReference>
<accession>A0A165P8Y5</accession>
<evidence type="ECO:0000256" key="1">
    <source>
        <dbReference type="ARBA" id="ARBA00005575"/>
    </source>
</evidence>
<dbReference type="PROSITE" id="PS00108">
    <property type="entry name" value="PROTEIN_KINASE_ST"/>
    <property type="match status" value="1"/>
</dbReference>
<dbReference type="InterPro" id="IPR008984">
    <property type="entry name" value="SMAD_FHA_dom_sf"/>
</dbReference>
<dbReference type="InterPro" id="IPR017441">
    <property type="entry name" value="Protein_kinase_ATP_BS"/>
</dbReference>
<dbReference type="SMART" id="SM00220">
    <property type="entry name" value="S_TKc"/>
    <property type="match status" value="1"/>
</dbReference>
<dbReference type="InterPro" id="IPR008271">
    <property type="entry name" value="Ser/Thr_kinase_AS"/>
</dbReference>
<evidence type="ECO:0000259" key="7">
    <source>
        <dbReference type="PROSITE" id="PS50011"/>
    </source>
</evidence>
<evidence type="ECO:0000259" key="6">
    <source>
        <dbReference type="PROSITE" id="PS50006"/>
    </source>
</evidence>
<dbReference type="STRING" id="1314781.A0A165P8Y5"/>
<evidence type="ECO:0000256" key="3">
    <source>
        <dbReference type="ARBA" id="ARBA00022840"/>
    </source>
</evidence>
<dbReference type="PROSITE" id="PS50011">
    <property type="entry name" value="PROTEIN_KINASE_DOM"/>
    <property type="match status" value="1"/>
</dbReference>
<feature type="compositionally biased region" description="Gly residues" evidence="5">
    <location>
        <begin position="493"/>
        <end position="510"/>
    </location>
</feature>
<dbReference type="OrthoDB" id="10252171at2759"/>
<dbReference type="Gene3D" id="1.10.510.10">
    <property type="entry name" value="Transferase(Phosphotransferase) domain 1"/>
    <property type="match status" value="1"/>
</dbReference>
<dbReference type="Pfam" id="PF00498">
    <property type="entry name" value="FHA"/>
    <property type="match status" value="1"/>
</dbReference>
<feature type="domain" description="Protein kinase" evidence="7">
    <location>
        <begin position="173"/>
        <end position="467"/>
    </location>
</feature>
<dbReference type="EMBL" id="KV425891">
    <property type="protein sequence ID" value="KZW01816.1"/>
    <property type="molecule type" value="Genomic_DNA"/>
</dbReference>
<keyword evidence="8" id="KW-0418">Kinase</keyword>
<sequence length="541" mass="59373">MQRPMDMSPEPPYEETQPTQPASQGTSELSASQQVVANSHLWGALLPTNPVLMRIDFWRGQGIYSVGRHPSCDIVLRSPKISNVHCTIQWKGQEENGEPAEVVVTDLSTNGTFINGVKLGRNRISLLEQGNELAFGALQENQPHDDHRYMYRHFGNIDPNAEPQGASELFDKYQLSVELGRGAFASVRRAIGVHDGDTYAVKIIQQRRFGPTQSVMFHREMEIIKSLDHPGIVHCFDVFHDPSTIFIVMEFVDGGDLLELVLKSDGGLPEPEAQGLTRDIVSAMAYLHASGIVHRDLKPENVLVTSPSHISPRRRAKIADFGLAKIMNAETFLKTACGTPAYLAPEVVLGYPGGEDAMAGVGEGRGKYNQRVDSWSVGVMVYTMLTMSMPFDDGDAEGNPSNGNDEEGANARDREPDALRQRMASRTINWAGLRYTSHEAQSWLRQMLQEDPRVRMGMSEALVHPWLADPYGEDMPAVGGSFYYAPAPDGHGGSGQSNGNGTFGGFGGQRNGITHTNGGGRDVREPDAARATQQRLYLRDG</sequence>
<feature type="region of interest" description="Disordered" evidence="5">
    <location>
        <begin position="493"/>
        <end position="541"/>
    </location>
</feature>
<dbReference type="SUPFAM" id="SSF56112">
    <property type="entry name" value="Protein kinase-like (PK-like)"/>
    <property type="match status" value="1"/>
</dbReference>
<evidence type="ECO:0000313" key="9">
    <source>
        <dbReference type="Proteomes" id="UP000077266"/>
    </source>
</evidence>
<dbReference type="AlphaFoldDB" id="A0A165P8Y5"/>
<gene>
    <name evidence="8" type="ORF">EXIGLDRAFT_27443</name>
</gene>
<dbReference type="Gene3D" id="2.60.200.20">
    <property type="match status" value="1"/>
</dbReference>
<dbReference type="GO" id="GO:0004674">
    <property type="term" value="F:protein serine/threonine kinase activity"/>
    <property type="evidence" value="ECO:0007669"/>
    <property type="project" value="TreeGrafter"/>
</dbReference>
<evidence type="ECO:0000256" key="5">
    <source>
        <dbReference type="SAM" id="MobiDB-lite"/>
    </source>
</evidence>
<organism evidence="8 9">
    <name type="scientific">Exidia glandulosa HHB12029</name>
    <dbReference type="NCBI Taxonomy" id="1314781"/>
    <lineage>
        <taxon>Eukaryota</taxon>
        <taxon>Fungi</taxon>
        <taxon>Dikarya</taxon>
        <taxon>Basidiomycota</taxon>
        <taxon>Agaricomycotina</taxon>
        <taxon>Agaricomycetes</taxon>
        <taxon>Auriculariales</taxon>
        <taxon>Exidiaceae</taxon>
        <taxon>Exidia</taxon>
    </lineage>
</organism>
<dbReference type="Proteomes" id="UP000077266">
    <property type="component" value="Unassembled WGS sequence"/>
</dbReference>
<dbReference type="SUPFAM" id="SSF49879">
    <property type="entry name" value="SMAD/FHA domain"/>
    <property type="match status" value="1"/>
</dbReference>
<evidence type="ECO:0000256" key="4">
    <source>
        <dbReference type="PROSITE-ProRule" id="PRU10141"/>
    </source>
</evidence>
<proteinExistence type="inferred from homology"/>
<dbReference type="GO" id="GO:0005524">
    <property type="term" value="F:ATP binding"/>
    <property type="evidence" value="ECO:0007669"/>
    <property type="project" value="UniProtKB-UniRule"/>
</dbReference>
<dbReference type="InterPro" id="IPR000253">
    <property type="entry name" value="FHA_dom"/>
</dbReference>
<dbReference type="Pfam" id="PF00069">
    <property type="entry name" value="Pkinase"/>
    <property type="match status" value="1"/>
</dbReference>
<feature type="domain" description="FHA" evidence="6">
    <location>
        <begin position="64"/>
        <end position="119"/>
    </location>
</feature>
<name>A0A165P8Y5_EXIGL</name>
<dbReference type="GO" id="GO:0005737">
    <property type="term" value="C:cytoplasm"/>
    <property type="evidence" value="ECO:0007669"/>
    <property type="project" value="TreeGrafter"/>
</dbReference>
<comment type="similarity">
    <text evidence="1">Belongs to the protein kinase superfamily. CAMK Ser/Thr protein kinase family. CHEK2 subfamily.</text>
</comment>
<keyword evidence="8" id="KW-0808">Transferase</keyword>